<dbReference type="Gene3D" id="3.30.870.10">
    <property type="entry name" value="Endonuclease Chain A"/>
    <property type="match status" value="1"/>
</dbReference>
<evidence type="ECO:0000256" key="6">
    <source>
        <dbReference type="ARBA" id="ARBA00023098"/>
    </source>
</evidence>
<evidence type="ECO:0000256" key="2">
    <source>
        <dbReference type="ARBA" id="ARBA00008664"/>
    </source>
</evidence>
<dbReference type="PANTHER" id="PTHR43856:SF1">
    <property type="entry name" value="MITOCHONDRIAL CARDIOLIPIN HYDROLASE"/>
    <property type="match status" value="1"/>
</dbReference>
<feature type="domain" description="PLD phosphodiesterase" evidence="7">
    <location>
        <begin position="157"/>
        <end position="184"/>
    </location>
</feature>
<dbReference type="InterPro" id="IPR001736">
    <property type="entry name" value="PLipase_D/transphosphatidylase"/>
</dbReference>
<name>A0AAE3MHD9_9BACT</name>
<dbReference type="AlphaFoldDB" id="A0AAE3MHD9"/>
<comment type="similarity">
    <text evidence="2">Belongs to the phospholipase D family.</text>
</comment>
<dbReference type="PANTHER" id="PTHR43856">
    <property type="entry name" value="CARDIOLIPIN HYDROLASE"/>
    <property type="match status" value="1"/>
</dbReference>
<dbReference type="EMBL" id="JAPDPI010000056">
    <property type="protein sequence ID" value="MCW3807702.1"/>
    <property type="molecule type" value="Genomic_DNA"/>
</dbReference>
<evidence type="ECO:0000313" key="8">
    <source>
        <dbReference type="EMBL" id="MCW3807702.1"/>
    </source>
</evidence>
<dbReference type="RefSeq" id="WP_301202151.1">
    <property type="nucleotide sequence ID" value="NZ_JAPDPI010000056.1"/>
</dbReference>
<dbReference type="InterPro" id="IPR025202">
    <property type="entry name" value="PLD-like_dom"/>
</dbReference>
<evidence type="ECO:0000256" key="3">
    <source>
        <dbReference type="ARBA" id="ARBA00012027"/>
    </source>
</evidence>
<dbReference type="CDD" id="cd09171">
    <property type="entry name" value="PLDc_vPLD6_like"/>
    <property type="match status" value="1"/>
</dbReference>
<protein>
    <recommendedName>
        <fullName evidence="3">phospholipase D</fullName>
        <ecNumber evidence="3">3.1.4.4</ecNumber>
    </recommendedName>
</protein>
<evidence type="ECO:0000256" key="1">
    <source>
        <dbReference type="ARBA" id="ARBA00000798"/>
    </source>
</evidence>
<reference evidence="8" key="1">
    <citation type="submission" date="2022-10" db="EMBL/GenBank/DDBJ databases">
        <authorList>
            <person name="Yu W.X."/>
        </authorList>
    </citation>
    <scope>NUCLEOTIDE SEQUENCE</scope>
    <source>
        <strain evidence="8">D04</strain>
    </source>
</reference>
<dbReference type="SMART" id="SM00155">
    <property type="entry name" value="PLDc"/>
    <property type="match status" value="1"/>
</dbReference>
<evidence type="ECO:0000256" key="5">
    <source>
        <dbReference type="ARBA" id="ARBA00022963"/>
    </source>
</evidence>
<keyword evidence="9" id="KW-1185">Reference proteome</keyword>
<evidence type="ECO:0000256" key="4">
    <source>
        <dbReference type="ARBA" id="ARBA00022801"/>
    </source>
</evidence>
<dbReference type="SUPFAM" id="SSF56024">
    <property type="entry name" value="Phospholipase D/nuclease"/>
    <property type="match status" value="1"/>
</dbReference>
<comment type="catalytic activity">
    <reaction evidence="1">
        <text>a 1,2-diacyl-sn-glycero-3-phosphocholine + H2O = a 1,2-diacyl-sn-glycero-3-phosphate + choline + H(+)</text>
        <dbReference type="Rhea" id="RHEA:14445"/>
        <dbReference type="ChEBI" id="CHEBI:15354"/>
        <dbReference type="ChEBI" id="CHEBI:15377"/>
        <dbReference type="ChEBI" id="CHEBI:15378"/>
        <dbReference type="ChEBI" id="CHEBI:57643"/>
        <dbReference type="ChEBI" id="CHEBI:58608"/>
        <dbReference type="EC" id="3.1.4.4"/>
    </reaction>
</comment>
<dbReference type="Proteomes" id="UP001207408">
    <property type="component" value="Unassembled WGS sequence"/>
</dbReference>
<dbReference type="GO" id="GO:0016891">
    <property type="term" value="F:RNA endonuclease activity producing 5'-phosphomonoesters, hydrolytic mechanism"/>
    <property type="evidence" value="ECO:0007669"/>
    <property type="project" value="TreeGrafter"/>
</dbReference>
<keyword evidence="5" id="KW-0442">Lipid degradation</keyword>
<comment type="caution">
    <text evidence="8">The sequence shown here is derived from an EMBL/GenBank/DDBJ whole genome shotgun (WGS) entry which is preliminary data.</text>
</comment>
<gene>
    <name evidence="8" type="ORF">OM074_18890</name>
</gene>
<evidence type="ECO:0000259" key="7">
    <source>
        <dbReference type="PROSITE" id="PS50035"/>
    </source>
</evidence>
<dbReference type="GO" id="GO:0004630">
    <property type="term" value="F:phospholipase D activity"/>
    <property type="evidence" value="ECO:0007669"/>
    <property type="project" value="UniProtKB-EC"/>
</dbReference>
<proteinExistence type="inferred from homology"/>
<dbReference type="InterPro" id="IPR051406">
    <property type="entry name" value="PLD_domain"/>
</dbReference>
<dbReference type="GO" id="GO:0006793">
    <property type="term" value="P:phosphorus metabolic process"/>
    <property type="evidence" value="ECO:0007669"/>
    <property type="project" value="UniProtKB-ARBA"/>
</dbReference>
<dbReference type="GO" id="GO:0016042">
    <property type="term" value="P:lipid catabolic process"/>
    <property type="evidence" value="ECO:0007669"/>
    <property type="project" value="UniProtKB-KW"/>
</dbReference>
<dbReference type="Pfam" id="PF13091">
    <property type="entry name" value="PLDc_2"/>
    <property type="match status" value="1"/>
</dbReference>
<keyword evidence="4" id="KW-0378">Hydrolase</keyword>
<dbReference type="PROSITE" id="PS50035">
    <property type="entry name" value="PLD"/>
    <property type="match status" value="1"/>
</dbReference>
<organism evidence="8 9">
    <name type="scientific">Plebeiibacterium marinum</name>
    <dbReference type="NCBI Taxonomy" id="2992111"/>
    <lineage>
        <taxon>Bacteria</taxon>
        <taxon>Pseudomonadati</taxon>
        <taxon>Bacteroidota</taxon>
        <taxon>Bacteroidia</taxon>
        <taxon>Marinilabiliales</taxon>
        <taxon>Marinilabiliaceae</taxon>
        <taxon>Plebeiibacterium</taxon>
    </lineage>
</organism>
<dbReference type="EC" id="3.1.4.4" evidence="3"/>
<accession>A0AAE3MHD9</accession>
<keyword evidence="6" id="KW-0443">Lipid metabolism</keyword>
<sequence>MKEILNYFRQLPGSGVTEIKDVDILFRLSELDHHDRKQLRDSLLSDSMVFDNKEEAIKWLKQCFGLIDKHAFRIHKVLFSPGTEIGDALLDLLHGARESVKLCVFSITDHRLGKAIMECHNRGLEVEIITDDQKIFDRGSEIQGMRSKGIDIKIDHSKYHMHNKFGVIDNRIAFTGSFNWTYTAQRHNQENLLVTTNHAIVKQFAEEFTRLWKEMFVL</sequence>
<evidence type="ECO:0000313" key="9">
    <source>
        <dbReference type="Proteomes" id="UP001207408"/>
    </source>
</evidence>